<dbReference type="Proteomes" id="UP001597479">
    <property type="component" value="Unassembled WGS sequence"/>
</dbReference>
<dbReference type="RefSeq" id="WP_377187877.1">
    <property type="nucleotide sequence ID" value="NZ_JBHUOG010000002.1"/>
</dbReference>
<feature type="region of interest" description="Disordered" evidence="1">
    <location>
        <begin position="94"/>
        <end position="113"/>
    </location>
</feature>
<evidence type="ECO:0000313" key="3">
    <source>
        <dbReference type="Proteomes" id="UP001597479"/>
    </source>
</evidence>
<name>A0ABW5VZP0_9MICO</name>
<feature type="region of interest" description="Disordered" evidence="1">
    <location>
        <begin position="1"/>
        <end position="46"/>
    </location>
</feature>
<proteinExistence type="predicted"/>
<protein>
    <submittedName>
        <fullName evidence="2">Uncharacterized protein</fullName>
    </submittedName>
</protein>
<dbReference type="EMBL" id="JBHUOG010000002">
    <property type="protein sequence ID" value="MFD2796387.1"/>
    <property type="molecule type" value="Genomic_DNA"/>
</dbReference>
<sequence length="113" mass="12288">MNDQHTPVSRTGIAKASVPDGPNPFAVHGDPSRHDHTTAADSSNARRVRWTRAADLHHDSKVTERLMQGVDLEARLIRWTRGLPARGVRRLRNLGTPASAPHQGVAHEGPGLS</sequence>
<reference evidence="3" key="1">
    <citation type="journal article" date="2019" name="Int. J. Syst. Evol. Microbiol.">
        <title>The Global Catalogue of Microorganisms (GCM) 10K type strain sequencing project: providing services to taxonomists for standard genome sequencing and annotation.</title>
        <authorList>
            <consortium name="The Broad Institute Genomics Platform"/>
            <consortium name="The Broad Institute Genome Sequencing Center for Infectious Disease"/>
            <person name="Wu L."/>
            <person name="Ma J."/>
        </authorList>
    </citation>
    <scope>NUCLEOTIDE SEQUENCE [LARGE SCALE GENOMIC DNA]</scope>
    <source>
        <strain evidence="3">CCM 7044</strain>
    </source>
</reference>
<keyword evidence="3" id="KW-1185">Reference proteome</keyword>
<organism evidence="2 3">
    <name type="scientific">Promicromonospora vindobonensis</name>
    <dbReference type="NCBI Taxonomy" id="195748"/>
    <lineage>
        <taxon>Bacteria</taxon>
        <taxon>Bacillati</taxon>
        <taxon>Actinomycetota</taxon>
        <taxon>Actinomycetes</taxon>
        <taxon>Micrococcales</taxon>
        <taxon>Promicromonosporaceae</taxon>
        <taxon>Promicromonospora</taxon>
    </lineage>
</organism>
<comment type="caution">
    <text evidence="2">The sequence shown here is derived from an EMBL/GenBank/DDBJ whole genome shotgun (WGS) entry which is preliminary data.</text>
</comment>
<gene>
    <name evidence="2" type="ORF">ACFS27_22695</name>
</gene>
<evidence type="ECO:0000256" key="1">
    <source>
        <dbReference type="SAM" id="MobiDB-lite"/>
    </source>
</evidence>
<accession>A0ABW5VZP0</accession>
<evidence type="ECO:0000313" key="2">
    <source>
        <dbReference type="EMBL" id="MFD2796387.1"/>
    </source>
</evidence>